<dbReference type="PANTHER" id="PTHR35936">
    <property type="entry name" value="MEMBRANE-BOUND LYTIC MUREIN TRANSGLYCOSYLASE F"/>
    <property type="match status" value="1"/>
</dbReference>
<feature type="signal peptide" evidence="2">
    <location>
        <begin position="1"/>
        <end position="22"/>
    </location>
</feature>
<reference evidence="5 6" key="1">
    <citation type="journal article" date="2014" name="Genome Announc.">
        <title>Draft Genome Sequence of the Antitrypanosomally Active Sponge-Associated Bacterium Actinokineospora sp. Strain EG49.</title>
        <authorList>
            <person name="Harjes J."/>
            <person name="Ryu T."/>
            <person name="Abdelmohsen U.R."/>
            <person name="Moitinho-Silva L."/>
            <person name="Horn H."/>
            <person name="Ravasi T."/>
            <person name="Hentschel U."/>
        </authorList>
    </citation>
    <scope>NUCLEOTIDE SEQUENCE [LARGE SCALE GENOMIC DNA]</scope>
    <source>
        <strain evidence="5 6">EG49</strain>
    </source>
</reference>
<evidence type="ECO:0000313" key="6">
    <source>
        <dbReference type="Proteomes" id="UP000019277"/>
    </source>
</evidence>
<dbReference type="Pfam" id="PF00497">
    <property type="entry name" value="SBP_bac_3"/>
    <property type="match status" value="1"/>
</dbReference>
<comment type="caution">
    <text evidence="5">The sequence shown here is derived from an EMBL/GenBank/DDBJ whole genome shotgun (WGS) entry which is preliminary data.</text>
</comment>
<dbReference type="eggNOG" id="COG0834">
    <property type="taxonomic scope" value="Bacteria"/>
</dbReference>
<dbReference type="InterPro" id="IPR001320">
    <property type="entry name" value="Iontro_rcpt_C"/>
</dbReference>
<gene>
    <name evidence="5" type="ORF">UO65_2474</name>
</gene>
<dbReference type="InterPro" id="IPR001638">
    <property type="entry name" value="Solute-binding_3/MltF_N"/>
</dbReference>
<dbReference type="EMBL" id="AYXG01000084">
    <property type="protein sequence ID" value="EWC62225.1"/>
    <property type="molecule type" value="Genomic_DNA"/>
</dbReference>
<dbReference type="GO" id="GO:0015276">
    <property type="term" value="F:ligand-gated monoatomic ion channel activity"/>
    <property type="evidence" value="ECO:0007669"/>
    <property type="project" value="InterPro"/>
</dbReference>
<feature type="domain" description="Solute-binding protein family 3/N-terminal" evidence="3">
    <location>
        <begin position="49"/>
        <end position="277"/>
    </location>
</feature>
<dbReference type="Proteomes" id="UP000019277">
    <property type="component" value="Unassembled WGS sequence"/>
</dbReference>
<protein>
    <submittedName>
        <fullName evidence="5">Amino acid ABC transporter, periplasmic amino acid-binding protein</fullName>
    </submittedName>
</protein>
<dbReference type="Gene3D" id="3.40.190.10">
    <property type="entry name" value="Periplasmic binding protein-like II"/>
    <property type="match status" value="2"/>
</dbReference>
<dbReference type="AlphaFoldDB" id="W7IMW9"/>
<dbReference type="STRING" id="909613.UO65_2474"/>
<keyword evidence="6" id="KW-1185">Reference proteome</keyword>
<keyword evidence="1 2" id="KW-0732">Signal</keyword>
<dbReference type="GO" id="GO:0016020">
    <property type="term" value="C:membrane"/>
    <property type="evidence" value="ECO:0007669"/>
    <property type="project" value="InterPro"/>
</dbReference>
<evidence type="ECO:0000256" key="2">
    <source>
        <dbReference type="SAM" id="SignalP"/>
    </source>
</evidence>
<dbReference type="PANTHER" id="PTHR35936:SF19">
    <property type="entry name" value="AMINO-ACID-BINDING PROTEIN YXEM-RELATED"/>
    <property type="match status" value="1"/>
</dbReference>
<evidence type="ECO:0000256" key="1">
    <source>
        <dbReference type="ARBA" id="ARBA00022729"/>
    </source>
</evidence>
<name>W7IMW9_9PSEU</name>
<sequence length="284" mass="29519">MAHMRTTALLLAAVTLAGGVAACAPTDEGTARSGGDCAKSSLKTRTAGKFTFATDEPVYQPWYVDNDPTSGKGFESAVAYAVAGRLGYTREEVTWTRVTFTAAIQPGPKAFDANLTEFSITDERKQAVDFSTPYYDVAQAVVALKTSPAAGAKSLADLREVKLGAQVGTTSYTAATALDPEREVAVYNTNDDAKAALGNGQVDALVLDLPTAFYVTSAELTDGAIVGQLPRGGGEPERFGAVLDKGSPLTACVSGAVDALRADGTLARLEQEWLAAAGNAPELK</sequence>
<accession>W7IMW9</accession>
<evidence type="ECO:0000259" key="3">
    <source>
        <dbReference type="SMART" id="SM00062"/>
    </source>
</evidence>
<dbReference type="SMART" id="SM00079">
    <property type="entry name" value="PBPe"/>
    <property type="match status" value="1"/>
</dbReference>
<dbReference type="PROSITE" id="PS51257">
    <property type="entry name" value="PROKAR_LIPOPROTEIN"/>
    <property type="match status" value="1"/>
</dbReference>
<dbReference type="SUPFAM" id="SSF53850">
    <property type="entry name" value="Periplasmic binding protein-like II"/>
    <property type="match status" value="1"/>
</dbReference>
<dbReference type="CDD" id="cd13530">
    <property type="entry name" value="PBP2_peptides_like"/>
    <property type="match status" value="1"/>
</dbReference>
<evidence type="ECO:0000259" key="4">
    <source>
        <dbReference type="SMART" id="SM00079"/>
    </source>
</evidence>
<evidence type="ECO:0000313" key="5">
    <source>
        <dbReference type="EMBL" id="EWC62225.1"/>
    </source>
</evidence>
<feature type="chain" id="PRO_5039332790" evidence="2">
    <location>
        <begin position="23"/>
        <end position="284"/>
    </location>
</feature>
<organism evidence="5 6">
    <name type="scientific">Actinokineospora spheciospongiae</name>
    <dbReference type="NCBI Taxonomy" id="909613"/>
    <lineage>
        <taxon>Bacteria</taxon>
        <taxon>Bacillati</taxon>
        <taxon>Actinomycetota</taxon>
        <taxon>Actinomycetes</taxon>
        <taxon>Pseudonocardiales</taxon>
        <taxon>Pseudonocardiaceae</taxon>
        <taxon>Actinokineospora</taxon>
    </lineage>
</organism>
<dbReference type="PATRIC" id="fig|909613.9.peg.2478"/>
<proteinExistence type="predicted"/>
<feature type="domain" description="Ionotropic glutamate receptor C-terminal" evidence="4">
    <location>
        <begin position="49"/>
        <end position="276"/>
    </location>
</feature>
<dbReference type="SMART" id="SM00062">
    <property type="entry name" value="PBPb"/>
    <property type="match status" value="1"/>
</dbReference>